<protein>
    <submittedName>
        <fullName evidence="2">Uncharacterized protein</fullName>
    </submittedName>
</protein>
<dbReference type="Proteomes" id="UP000314294">
    <property type="component" value="Unassembled WGS sequence"/>
</dbReference>
<feature type="compositionally biased region" description="Pro residues" evidence="1">
    <location>
        <begin position="158"/>
        <end position="185"/>
    </location>
</feature>
<feature type="region of interest" description="Disordered" evidence="1">
    <location>
        <begin position="129"/>
        <end position="188"/>
    </location>
</feature>
<feature type="compositionally biased region" description="Polar residues" evidence="1">
    <location>
        <begin position="135"/>
        <end position="149"/>
    </location>
</feature>
<sequence>MLLFLSLSVPPPILSSPFRLVSLVIRRGGPSKPSLSVTDFKTRGPRPSISPDHRIREAREEKPPTLEEKYLIRPSLQGSTVTQTKGEEEERGRGGGGLAEGGRGKCNVWPSSHMDPKHHSILEKTNQEAVAGRMSQIQPASHSVSQPASQPARDRDISPPPGCGPTGPHWPPLAPTNTHWPPPAPTGSHRFALVFLSEKKSSPLFPLNLRSDLVFAAASAESPSTTS</sequence>
<proteinExistence type="predicted"/>
<feature type="region of interest" description="Disordered" evidence="1">
    <location>
        <begin position="31"/>
        <end position="51"/>
    </location>
</feature>
<dbReference type="AlphaFoldDB" id="A0A4Z2IN45"/>
<name>A0A4Z2IN45_9TELE</name>
<reference evidence="2 3" key="1">
    <citation type="submission" date="2019-03" db="EMBL/GenBank/DDBJ databases">
        <title>First draft genome of Liparis tanakae, snailfish: a comprehensive survey of snailfish specific genes.</title>
        <authorList>
            <person name="Kim W."/>
            <person name="Song I."/>
            <person name="Jeong J.-H."/>
            <person name="Kim D."/>
            <person name="Kim S."/>
            <person name="Ryu S."/>
            <person name="Song J.Y."/>
            <person name="Lee S.K."/>
        </authorList>
    </citation>
    <scope>NUCLEOTIDE SEQUENCE [LARGE SCALE GENOMIC DNA]</scope>
    <source>
        <tissue evidence="2">Muscle</tissue>
    </source>
</reference>
<dbReference type="EMBL" id="SRLO01000066">
    <property type="protein sequence ID" value="TNN79285.1"/>
    <property type="molecule type" value="Genomic_DNA"/>
</dbReference>
<accession>A0A4Z2IN45</accession>
<gene>
    <name evidence="2" type="ORF">EYF80_010530</name>
</gene>
<evidence type="ECO:0000313" key="2">
    <source>
        <dbReference type="EMBL" id="TNN79285.1"/>
    </source>
</evidence>
<evidence type="ECO:0000256" key="1">
    <source>
        <dbReference type="SAM" id="MobiDB-lite"/>
    </source>
</evidence>
<keyword evidence="3" id="KW-1185">Reference proteome</keyword>
<evidence type="ECO:0000313" key="3">
    <source>
        <dbReference type="Proteomes" id="UP000314294"/>
    </source>
</evidence>
<organism evidence="2 3">
    <name type="scientific">Liparis tanakae</name>
    <name type="common">Tanaka's snailfish</name>
    <dbReference type="NCBI Taxonomy" id="230148"/>
    <lineage>
        <taxon>Eukaryota</taxon>
        <taxon>Metazoa</taxon>
        <taxon>Chordata</taxon>
        <taxon>Craniata</taxon>
        <taxon>Vertebrata</taxon>
        <taxon>Euteleostomi</taxon>
        <taxon>Actinopterygii</taxon>
        <taxon>Neopterygii</taxon>
        <taxon>Teleostei</taxon>
        <taxon>Neoteleostei</taxon>
        <taxon>Acanthomorphata</taxon>
        <taxon>Eupercaria</taxon>
        <taxon>Perciformes</taxon>
        <taxon>Cottioidei</taxon>
        <taxon>Cottales</taxon>
        <taxon>Liparidae</taxon>
        <taxon>Liparis</taxon>
    </lineage>
</organism>
<comment type="caution">
    <text evidence="2">The sequence shown here is derived from an EMBL/GenBank/DDBJ whole genome shotgun (WGS) entry which is preliminary data.</text>
</comment>
<feature type="region of interest" description="Disordered" evidence="1">
    <location>
        <begin position="73"/>
        <end position="105"/>
    </location>
</feature>